<name>A0ABX2ZYT0_9GAMM</name>
<protein>
    <recommendedName>
        <fullName evidence="3">Rha family transcriptional regulator</fullName>
    </recommendedName>
</protein>
<dbReference type="Proteomes" id="UP000094329">
    <property type="component" value="Unassembled WGS sequence"/>
</dbReference>
<dbReference type="InterPro" id="IPR014054">
    <property type="entry name" value="Phage_regulatory_Rha"/>
</dbReference>
<proteinExistence type="predicted"/>
<dbReference type="RefSeq" id="WP_069314181.1">
    <property type="nucleotide sequence ID" value="NZ_MDTU01000003.1"/>
</dbReference>
<organism evidence="1 2">
    <name type="scientific">Piscirickettsia litoralis</name>
    <dbReference type="NCBI Taxonomy" id="1891921"/>
    <lineage>
        <taxon>Bacteria</taxon>
        <taxon>Pseudomonadati</taxon>
        <taxon>Pseudomonadota</taxon>
        <taxon>Gammaproteobacteria</taxon>
        <taxon>Thiotrichales</taxon>
        <taxon>Piscirickettsiaceae</taxon>
        <taxon>Piscirickettsia</taxon>
    </lineage>
</organism>
<evidence type="ECO:0000313" key="2">
    <source>
        <dbReference type="Proteomes" id="UP000094329"/>
    </source>
</evidence>
<reference evidence="1 2" key="1">
    <citation type="submission" date="2016-08" db="EMBL/GenBank/DDBJ databases">
        <title>Draft genome sequence of Candidatus Piscirickettsia litoralis, from seawater.</title>
        <authorList>
            <person name="Wan X."/>
            <person name="Lee A.J."/>
            <person name="Hou S."/>
            <person name="Donachie S.P."/>
        </authorList>
    </citation>
    <scope>NUCLEOTIDE SEQUENCE [LARGE SCALE GENOMIC DNA]</scope>
    <source>
        <strain evidence="1 2">Y2</strain>
    </source>
</reference>
<comment type="caution">
    <text evidence="1">The sequence shown here is derived from an EMBL/GenBank/DDBJ whole genome shotgun (WGS) entry which is preliminary data.</text>
</comment>
<keyword evidence="2" id="KW-1185">Reference proteome</keyword>
<gene>
    <name evidence="1" type="ORF">BGC07_16600</name>
</gene>
<evidence type="ECO:0000313" key="1">
    <source>
        <dbReference type="EMBL" id="ODN41388.1"/>
    </source>
</evidence>
<dbReference type="EMBL" id="MDTU01000003">
    <property type="protein sequence ID" value="ODN41388.1"/>
    <property type="molecule type" value="Genomic_DNA"/>
</dbReference>
<sequence length="258" mass="29666">MLNLITDLVEVHDGHAVTTSHKVAKVFELDHDNVIHDIDTLQCSQNFKEDNFKRFFEVENKPIYQITKDGFTMLAMGYNNEKAMQFRERYIQAFNEMESKPTSPPVPEEQLRLQSLEQELKFKRDAAAMQTLAGFLNVSDSGKLLMAQKLCESNGITTTMLPEYVEAQVSYALSDLIKKHQLNYSAQKINKLLLEHGFLQTNKRTGKSGKEKTFKSITDKGLKYGENKQHPQSPSEVQPHWYDSRFKELMAEILVTVE</sequence>
<dbReference type="Pfam" id="PF09669">
    <property type="entry name" value="Phage_pRha"/>
    <property type="match status" value="1"/>
</dbReference>
<accession>A0ABX2ZYT0</accession>
<evidence type="ECO:0008006" key="3">
    <source>
        <dbReference type="Google" id="ProtNLM"/>
    </source>
</evidence>
<dbReference type="NCBIfam" id="TIGR02681">
    <property type="entry name" value="phage_pRha"/>
    <property type="match status" value="1"/>
</dbReference>